<sequence>MKRVIIMMAMAAVLILAACGSDNGESEEGTNTEEEKGEIVFGQTSWTSTEAPTQIAKQILEEAGYDVKVTLLDQPVIWEGMVSEEVDFFMDAWLPYTEEALWNDYKDELQKVATSYENVPLGWVVPEYVEEESIADLEGKGEKFDGEVVTIGEGAGIVELSKKVFADPEYNLDGFELTPSSEAAMLQVMENKLAEEEPFIITGWRPHSMFSRNDLKFLEDTQEHFKYDNVYVLSYKGIEEKYPEAYDILSQWSIEVDDLEDMMAEYEKNDVPFEESAANWIEENRDTVDEWLGK</sequence>
<feature type="signal peptide" evidence="5">
    <location>
        <begin position="1"/>
        <end position="17"/>
    </location>
</feature>
<evidence type="ECO:0000256" key="5">
    <source>
        <dbReference type="SAM" id="SignalP"/>
    </source>
</evidence>
<dbReference type="PANTHER" id="PTHR47737:SF1">
    <property type="entry name" value="GLYCINE BETAINE_PROLINE BETAINE TRANSPORT SYSTEM PERMEASE PROTEIN PROW"/>
    <property type="match status" value="1"/>
</dbReference>
<dbReference type="EMBL" id="JAHLZF010000005">
    <property type="protein sequence ID" value="MBU6080327.1"/>
    <property type="molecule type" value="Genomic_DNA"/>
</dbReference>
<dbReference type="Gene3D" id="3.40.190.100">
    <property type="entry name" value="Glycine betaine-binding periplasmic protein, domain 2"/>
    <property type="match status" value="1"/>
</dbReference>
<evidence type="ECO:0000313" key="8">
    <source>
        <dbReference type="Proteomes" id="UP000812672"/>
    </source>
</evidence>
<dbReference type="Proteomes" id="UP000812672">
    <property type="component" value="Unassembled WGS sequence"/>
</dbReference>
<protein>
    <submittedName>
        <fullName evidence="7">Glycine betaine ABC transporter substrate-binding protein</fullName>
    </submittedName>
</protein>
<name>A0ABS6GMJ3_9BACI</name>
<proteinExistence type="predicted"/>
<feature type="chain" id="PRO_5046739501" evidence="5">
    <location>
        <begin position="18"/>
        <end position="294"/>
    </location>
</feature>
<dbReference type="Gene3D" id="3.40.190.10">
    <property type="entry name" value="Periplasmic binding protein-like II"/>
    <property type="match status" value="1"/>
</dbReference>
<evidence type="ECO:0000259" key="6">
    <source>
        <dbReference type="Pfam" id="PF04069"/>
    </source>
</evidence>
<keyword evidence="2" id="KW-0813">Transport</keyword>
<keyword evidence="8" id="KW-1185">Reference proteome</keyword>
<reference evidence="7 8" key="1">
    <citation type="journal article" date="2011" name="Int. J. Syst. Evol. Microbiol.">
        <title>Allobacillus halotolerans gen. nov., sp. nov. isolated from shrimp paste.</title>
        <authorList>
            <person name="Sheu S.Y."/>
            <person name="Arun A.B."/>
            <person name="Jiang S.R."/>
            <person name="Young C.C."/>
            <person name="Chen W.M."/>
        </authorList>
    </citation>
    <scope>NUCLEOTIDE SEQUENCE [LARGE SCALE GENOMIC DNA]</scope>
    <source>
        <strain evidence="7 8">LMG 24826</strain>
    </source>
</reference>
<evidence type="ECO:0000256" key="2">
    <source>
        <dbReference type="ARBA" id="ARBA00022448"/>
    </source>
</evidence>
<evidence type="ECO:0000256" key="1">
    <source>
        <dbReference type="ARBA" id="ARBA00004236"/>
    </source>
</evidence>
<dbReference type="PROSITE" id="PS51257">
    <property type="entry name" value="PROKAR_LIPOPROTEIN"/>
    <property type="match status" value="1"/>
</dbReference>
<comment type="subcellular location">
    <subcellularLocation>
        <location evidence="1">Cell membrane</location>
    </subcellularLocation>
</comment>
<evidence type="ECO:0000313" key="7">
    <source>
        <dbReference type="EMBL" id="MBU6080327.1"/>
    </source>
</evidence>
<keyword evidence="3" id="KW-1003">Cell membrane</keyword>
<evidence type="ECO:0000256" key="4">
    <source>
        <dbReference type="ARBA" id="ARBA00023136"/>
    </source>
</evidence>
<organism evidence="7 8">
    <name type="scientific">Allobacillus halotolerans</name>
    <dbReference type="NCBI Taxonomy" id="570278"/>
    <lineage>
        <taxon>Bacteria</taxon>
        <taxon>Bacillati</taxon>
        <taxon>Bacillota</taxon>
        <taxon>Bacilli</taxon>
        <taxon>Bacillales</taxon>
        <taxon>Bacillaceae</taxon>
        <taxon>Allobacillus</taxon>
    </lineage>
</organism>
<keyword evidence="5" id="KW-0732">Signal</keyword>
<feature type="domain" description="ABC-type glycine betaine transport system substrate-binding" evidence="6">
    <location>
        <begin position="38"/>
        <end position="283"/>
    </location>
</feature>
<evidence type="ECO:0000256" key="3">
    <source>
        <dbReference type="ARBA" id="ARBA00022475"/>
    </source>
</evidence>
<dbReference type="CDD" id="cd13639">
    <property type="entry name" value="PBP2_OpuAC_like"/>
    <property type="match status" value="1"/>
</dbReference>
<keyword evidence="4" id="KW-0472">Membrane</keyword>
<dbReference type="PANTHER" id="PTHR47737">
    <property type="entry name" value="GLYCINE BETAINE/PROLINE BETAINE TRANSPORT SYSTEM PERMEASE PROTEIN PROW"/>
    <property type="match status" value="1"/>
</dbReference>
<dbReference type="SUPFAM" id="SSF53850">
    <property type="entry name" value="Periplasmic binding protein-like II"/>
    <property type="match status" value="1"/>
</dbReference>
<dbReference type="RefSeq" id="WP_144163416.1">
    <property type="nucleotide sequence ID" value="NZ_CAUPKR010000004.1"/>
</dbReference>
<dbReference type="Pfam" id="PF04069">
    <property type="entry name" value="OpuAC"/>
    <property type="match status" value="1"/>
</dbReference>
<comment type="caution">
    <text evidence="7">The sequence shown here is derived from an EMBL/GenBank/DDBJ whole genome shotgun (WGS) entry which is preliminary data.</text>
</comment>
<accession>A0ABS6GMJ3</accession>
<gene>
    <name evidence="7" type="ORF">KQ486_04805</name>
</gene>
<dbReference type="InterPro" id="IPR007210">
    <property type="entry name" value="ABC_Gly_betaine_transp_sub-bd"/>
</dbReference>